<evidence type="ECO:0000313" key="1">
    <source>
        <dbReference type="EMBL" id="ORY97839.1"/>
    </source>
</evidence>
<dbReference type="AlphaFoldDB" id="A0A1X2HG07"/>
<dbReference type="Proteomes" id="UP000242180">
    <property type="component" value="Unassembled WGS sequence"/>
</dbReference>
<reference evidence="1 2" key="1">
    <citation type="submission" date="2016-07" db="EMBL/GenBank/DDBJ databases">
        <title>Pervasive Adenine N6-methylation of Active Genes in Fungi.</title>
        <authorList>
            <consortium name="DOE Joint Genome Institute"/>
            <person name="Mondo S.J."/>
            <person name="Dannebaum R.O."/>
            <person name="Kuo R.C."/>
            <person name="Labutti K."/>
            <person name="Haridas S."/>
            <person name="Kuo A."/>
            <person name="Salamov A."/>
            <person name="Ahrendt S.R."/>
            <person name="Lipzen A."/>
            <person name="Sullivan W."/>
            <person name="Andreopoulos W.B."/>
            <person name="Clum A."/>
            <person name="Lindquist E."/>
            <person name="Daum C."/>
            <person name="Ramamoorthy G.K."/>
            <person name="Gryganskyi A."/>
            <person name="Culley D."/>
            <person name="Magnuson J.K."/>
            <person name="James T.Y."/>
            <person name="O'Malley M.A."/>
            <person name="Stajich J.E."/>
            <person name="Spatafora J.W."/>
            <person name="Visel A."/>
            <person name="Grigoriev I.V."/>
        </authorList>
    </citation>
    <scope>NUCLEOTIDE SEQUENCE [LARGE SCALE GENOMIC DNA]</scope>
    <source>
        <strain evidence="1 2">NRRL 2496</strain>
    </source>
</reference>
<sequence length="161" mass="17559">MNSVSTINERSECQGYPLFAGHIPVGYGFLDRASCTPHLPSPGSGVRSRALPLAALAPRTHEKGPERLHHDGTGSGQYPPPYPEIVPLVLADLPFAHSATEVHHASACVDSLYLDAQCILVVRGESSTPCILAILNEKKPSLGRVRRFKQLIRNIDSWWNS</sequence>
<name>A0A1X2HG07_SYNRA</name>
<gene>
    <name evidence="1" type="ORF">BCR43DRAFT_254017</name>
</gene>
<proteinExistence type="predicted"/>
<evidence type="ECO:0000313" key="2">
    <source>
        <dbReference type="Proteomes" id="UP000242180"/>
    </source>
</evidence>
<dbReference type="EMBL" id="MCGN01000004">
    <property type="protein sequence ID" value="ORY97839.1"/>
    <property type="molecule type" value="Genomic_DNA"/>
</dbReference>
<organism evidence="1 2">
    <name type="scientific">Syncephalastrum racemosum</name>
    <name type="common">Filamentous fungus</name>
    <dbReference type="NCBI Taxonomy" id="13706"/>
    <lineage>
        <taxon>Eukaryota</taxon>
        <taxon>Fungi</taxon>
        <taxon>Fungi incertae sedis</taxon>
        <taxon>Mucoromycota</taxon>
        <taxon>Mucoromycotina</taxon>
        <taxon>Mucoromycetes</taxon>
        <taxon>Mucorales</taxon>
        <taxon>Syncephalastraceae</taxon>
        <taxon>Syncephalastrum</taxon>
    </lineage>
</organism>
<keyword evidence="2" id="KW-1185">Reference proteome</keyword>
<comment type="caution">
    <text evidence="1">The sequence shown here is derived from an EMBL/GenBank/DDBJ whole genome shotgun (WGS) entry which is preliminary data.</text>
</comment>
<protein>
    <submittedName>
        <fullName evidence="1">Uncharacterized protein</fullName>
    </submittedName>
</protein>
<dbReference type="InParanoid" id="A0A1X2HG07"/>
<accession>A0A1X2HG07</accession>